<reference evidence="2" key="1">
    <citation type="journal article" date="2019" name="Int. J. Syst. Evol. Microbiol.">
        <title>The Global Catalogue of Microorganisms (GCM) 10K type strain sequencing project: providing services to taxonomists for standard genome sequencing and annotation.</title>
        <authorList>
            <consortium name="The Broad Institute Genomics Platform"/>
            <consortium name="The Broad Institute Genome Sequencing Center for Infectious Disease"/>
            <person name="Wu L."/>
            <person name="Ma J."/>
        </authorList>
    </citation>
    <scope>NUCLEOTIDE SEQUENCE [LARGE SCALE GENOMIC DNA]</scope>
    <source>
        <strain evidence="2">XZYJT-10</strain>
    </source>
</reference>
<comment type="caution">
    <text evidence="1">The sequence shown here is derived from an EMBL/GenBank/DDBJ whole genome shotgun (WGS) entry which is preliminary data.</text>
</comment>
<evidence type="ECO:0000313" key="1">
    <source>
        <dbReference type="EMBL" id="MFC7274314.1"/>
    </source>
</evidence>
<protein>
    <submittedName>
        <fullName evidence="1">Uncharacterized protein</fullName>
    </submittedName>
</protein>
<proteinExistence type="predicted"/>
<dbReference type="RefSeq" id="WP_378966084.1">
    <property type="nucleotide sequence ID" value="NZ_JBHTBJ010000005.1"/>
</dbReference>
<gene>
    <name evidence="1" type="ORF">ACFQS1_10005</name>
</gene>
<name>A0ABW2HM83_9ACTN</name>
<keyword evidence="2" id="KW-1185">Reference proteome</keyword>
<dbReference type="Proteomes" id="UP001596548">
    <property type="component" value="Unassembled WGS sequence"/>
</dbReference>
<sequence>MDRLDAVLAAAAPLLTRVDDLLGTMGAPADHDVWRQLRRVRLLPGDAARAVAALHPGEFDDAVGLLRSDARACADVAAALPPPDGWEGEAADAYAEVRRRVADRLSGDGDSLDERLEASADLAQALIDWMTRARADLAAALATVLSSEQALTLAAEDAPEAAAEVGAYVLRAIADSYAEADDLLQASAELAEAIPM</sequence>
<organism evidence="1 2">
    <name type="scientific">Paractinoplanes rhizophilus</name>
    <dbReference type="NCBI Taxonomy" id="1416877"/>
    <lineage>
        <taxon>Bacteria</taxon>
        <taxon>Bacillati</taxon>
        <taxon>Actinomycetota</taxon>
        <taxon>Actinomycetes</taxon>
        <taxon>Micromonosporales</taxon>
        <taxon>Micromonosporaceae</taxon>
        <taxon>Paractinoplanes</taxon>
    </lineage>
</organism>
<dbReference type="EMBL" id="JBHTBJ010000005">
    <property type="protein sequence ID" value="MFC7274314.1"/>
    <property type="molecule type" value="Genomic_DNA"/>
</dbReference>
<evidence type="ECO:0000313" key="2">
    <source>
        <dbReference type="Proteomes" id="UP001596548"/>
    </source>
</evidence>
<accession>A0ABW2HM83</accession>